<evidence type="ECO:0000313" key="1">
    <source>
        <dbReference type="EMBL" id="SEO75057.1"/>
    </source>
</evidence>
<dbReference type="EMBL" id="FOCX01000018">
    <property type="protein sequence ID" value="SEO75057.1"/>
    <property type="molecule type" value="Genomic_DNA"/>
</dbReference>
<gene>
    <name evidence="1" type="ORF">SAMN05216388_101833</name>
</gene>
<dbReference type="PROSITE" id="PS51257">
    <property type="entry name" value="PROKAR_LIPOPROTEIN"/>
    <property type="match status" value="1"/>
</dbReference>
<dbReference type="AlphaFoldDB" id="A0A1H8S930"/>
<sequence>MNRRKYLMGVLAVPSLTGCLGSDTGNNNEDQTETDEPDLLVRYNVEIINDAYAPGSSETYSEGPHAVFTIWIENKMSDLLPLGDQEEQLDPPFEPPSQGAQVWSVFENIPADEEEKGNYVWVADSMDADPTLVAASDEYEVVVNRDEEFDVETQIFKG</sequence>
<keyword evidence="2" id="KW-1185">Reference proteome</keyword>
<reference evidence="2" key="1">
    <citation type="submission" date="2016-10" db="EMBL/GenBank/DDBJ databases">
        <authorList>
            <person name="Varghese N."/>
            <person name="Submissions S."/>
        </authorList>
    </citation>
    <scope>NUCLEOTIDE SEQUENCE [LARGE SCALE GENOMIC DNA]</scope>
    <source>
        <strain evidence="2">IBRC-M 10043</strain>
    </source>
</reference>
<protein>
    <submittedName>
        <fullName evidence="1">Uncharacterized protein</fullName>
    </submittedName>
</protein>
<proteinExistence type="predicted"/>
<name>A0A1H8S930_9EURY</name>
<accession>A0A1H8S930</accession>
<organism evidence="1 2">
    <name type="scientific">Halorientalis persicus</name>
    <dbReference type="NCBI Taxonomy" id="1367881"/>
    <lineage>
        <taxon>Archaea</taxon>
        <taxon>Methanobacteriati</taxon>
        <taxon>Methanobacteriota</taxon>
        <taxon>Stenosarchaea group</taxon>
        <taxon>Halobacteria</taxon>
        <taxon>Halobacteriales</taxon>
        <taxon>Haloarculaceae</taxon>
        <taxon>Halorientalis</taxon>
    </lineage>
</organism>
<evidence type="ECO:0000313" key="2">
    <source>
        <dbReference type="Proteomes" id="UP000198775"/>
    </source>
</evidence>
<dbReference type="Proteomes" id="UP000198775">
    <property type="component" value="Unassembled WGS sequence"/>
</dbReference>